<protein>
    <submittedName>
        <fullName evidence="1">Uncharacterized protein</fullName>
    </submittedName>
</protein>
<feature type="non-terminal residue" evidence="1">
    <location>
        <position position="98"/>
    </location>
</feature>
<accession>A0AAV5VH04</accession>
<comment type="caution">
    <text evidence="1">The sequence shown here is derived from an EMBL/GenBank/DDBJ whole genome shotgun (WGS) entry which is preliminary data.</text>
</comment>
<feature type="non-terminal residue" evidence="1">
    <location>
        <position position="1"/>
    </location>
</feature>
<dbReference type="Proteomes" id="UP001432322">
    <property type="component" value="Unassembled WGS sequence"/>
</dbReference>
<dbReference type="EMBL" id="BTSY01000003">
    <property type="protein sequence ID" value="GMT17875.1"/>
    <property type="molecule type" value="Genomic_DNA"/>
</dbReference>
<organism evidence="1 2">
    <name type="scientific">Pristionchus fissidentatus</name>
    <dbReference type="NCBI Taxonomy" id="1538716"/>
    <lineage>
        <taxon>Eukaryota</taxon>
        <taxon>Metazoa</taxon>
        <taxon>Ecdysozoa</taxon>
        <taxon>Nematoda</taxon>
        <taxon>Chromadorea</taxon>
        <taxon>Rhabditida</taxon>
        <taxon>Rhabditina</taxon>
        <taxon>Diplogasteromorpha</taxon>
        <taxon>Diplogasteroidea</taxon>
        <taxon>Neodiplogasteridae</taxon>
        <taxon>Pristionchus</taxon>
    </lineage>
</organism>
<keyword evidence="2" id="KW-1185">Reference proteome</keyword>
<evidence type="ECO:0000313" key="1">
    <source>
        <dbReference type="EMBL" id="GMT17875.1"/>
    </source>
</evidence>
<reference evidence="1" key="1">
    <citation type="submission" date="2023-10" db="EMBL/GenBank/DDBJ databases">
        <title>Genome assembly of Pristionchus species.</title>
        <authorList>
            <person name="Yoshida K."/>
            <person name="Sommer R.J."/>
        </authorList>
    </citation>
    <scope>NUCLEOTIDE SEQUENCE</scope>
    <source>
        <strain evidence="1">RS5133</strain>
    </source>
</reference>
<dbReference type="AlphaFoldDB" id="A0AAV5VH04"/>
<evidence type="ECO:0000313" key="2">
    <source>
        <dbReference type="Proteomes" id="UP001432322"/>
    </source>
</evidence>
<sequence>SVMATLEFGEVTQIEEFSDPRQAPDGTIFYTHGSTINVLYNGQKVTAIKSWDGGIRNIYCFGDAFYFLTGHYSPLLTKKLAITNKIYKATFHPPNEIR</sequence>
<name>A0AAV5VH04_9BILA</name>
<proteinExistence type="predicted"/>
<gene>
    <name evidence="1" type="ORF">PFISCL1PPCAC_9173</name>
</gene>